<dbReference type="RefSeq" id="WP_071347013.1">
    <property type="nucleotide sequence ID" value="NZ_MOEA01000001.1"/>
</dbReference>
<accession>A0AAP7NB38</accession>
<evidence type="ECO:0000313" key="2">
    <source>
        <dbReference type="EMBL" id="OIK22637.1"/>
    </source>
</evidence>
<evidence type="ECO:0000313" key="3">
    <source>
        <dbReference type="Proteomes" id="UP000180036"/>
    </source>
</evidence>
<organism evidence="2 3">
    <name type="scientific">Bacillus amyloliquefaciens</name>
    <name type="common">Bacillus velezensis</name>
    <dbReference type="NCBI Taxonomy" id="1390"/>
    <lineage>
        <taxon>Bacteria</taxon>
        <taxon>Bacillati</taxon>
        <taxon>Bacillota</taxon>
        <taxon>Bacilli</taxon>
        <taxon>Bacillales</taxon>
        <taxon>Bacillaceae</taxon>
        <taxon>Bacillus</taxon>
        <taxon>Bacillus amyloliquefaciens group</taxon>
    </lineage>
</organism>
<dbReference type="AlphaFoldDB" id="A0AAP7NB38"/>
<sequence length="226" mass="26349">MKKIFIIIPVLIFVLSGCGVDTKEAEMFLKELSKNKSVSQYLSEAPTLDYTNPIKKYYDFKINLSMNKKFTQLSNKEKYKILYKVYELIEDKGFSSAISCGDKNTCSVDEVHAKYKNDDYTIDFKHGDSLYQLEKNDEVIFDLEDEKEKRKENSSEEEAQSADDQTIYNYMENEFNRITNYGENYTPEIHDSMVAELASEKFGITVDEANEIYVSMSMNKYIRHKS</sequence>
<reference evidence="2 3" key="1">
    <citation type="submission" date="2016-10" db="EMBL/GenBank/DDBJ databases">
        <authorList>
            <person name="Marach S."/>
            <person name="Prathuangwong S."/>
            <person name="Takikawa Y."/>
            <person name="Dohra H."/>
        </authorList>
    </citation>
    <scope>NUCLEOTIDE SEQUENCE [LARGE SCALE GENOMIC DNA]</scope>
    <source>
        <strain evidence="2 3">K2</strain>
    </source>
</reference>
<evidence type="ECO:0000256" key="1">
    <source>
        <dbReference type="SAM" id="MobiDB-lite"/>
    </source>
</evidence>
<comment type="caution">
    <text evidence="2">The sequence shown here is derived from an EMBL/GenBank/DDBJ whole genome shotgun (WGS) entry which is preliminary data.</text>
</comment>
<name>A0AAP7NB38_BACAM</name>
<dbReference type="PROSITE" id="PS51257">
    <property type="entry name" value="PROKAR_LIPOPROTEIN"/>
    <property type="match status" value="1"/>
</dbReference>
<proteinExistence type="predicted"/>
<evidence type="ECO:0008006" key="4">
    <source>
        <dbReference type="Google" id="ProtNLM"/>
    </source>
</evidence>
<dbReference type="EMBL" id="MOEA01000001">
    <property type="protein sequence ID" value="OIK22637.1"/>
    <property type="molecule type" value="Genomic_DNA"/>
</dbReference>
<dbReference type="Proteomes" id="UP000180036">
    <property type="component" value="Unassembled WGS sequence"/>
</dbReference>
<feature type="region of interest" description="Disordered" evidence="1">
    <location>
        <begin position="146"/>
        <end position="165"/>
    </location>
</feature>
<gene>
    <name evidence="2" type="ORF">BKP66_03415</name>
</gene>
<protein>
    <recommendedName>
        <fullName evidence="4">Lipoprotein</fullName>
    </recommendedName>
</protein>